<dbReference type="InterPro" id="IPR011009">
    <property type="entry name" value="Kinase-like_dom_sf"/>
</dbReference>
<dbReference type="Pfam" id="PF01636">
    <property type="entry name" value="APH"/>
    <property type="match status" value="1"/>
</dbReference>
<organism evidence="3 4">
    <name type="scientific">Sporothrix curviconia</name>
    <dbReference type="NCBI Taxonomy" id="1260050"/>
    <lineage>
        <taxon>Eukaryota</taxon>
        <taxon>Fungi</taxon>
        <taxon>Dikarya</taxon>
        <taxon>Ascomycota</taxon>
        <taxon>Pezizomycotina</taxon>
        <taxon>Sordariomycetes</taxon>
        <taxon>Sordariomycetidae</taxon>
        <taxon>Ophiostomatales</taxon>
        <taxon>Ophiostomataceae</taxon>
        <taxon>Sporothrix</taxon>
    </lineage>
</organism>
<dbReference type="PANTHER" id="PTHR21310">
    <property type="entry name" value="AMINOGLYCOSIDE PHOSPHOTRANSFERASE-RELATED-RELATED"/>
    <property type="match status" value="1"/>
</dbReference>
<comment type="caution">
    <text evidence="3">The sequence shown here is derived from an EMBL/GenBank/DDBJ whole genome shotgun (WGS) entry which is preliminary data.</text>
</comment>
<evidence type="ECO:0000256" key="1">
    <source>
        <dbReference type="SAM" id="MobiDB-lite"/>
    </source>
</evidence>
<dbReference type="EMBL" id="CAWUHB010000059">
    <property type="protein sequence ID" value="CAK7231528.1"/>
    <property type="molecule type" value="Genomic_DNA"/>
</dbReference>
<gene>
    <name evidence="3" type="ORF">SCUCBS95973_007945</name>
</gene>
<feature type="compositionally biased region" description="Low complexity" evidence="1">
    <location>
        <begin position="300"/>
        <end position="327"/>
    </location>
</feature>
<evidence type="ECO:0000259" key="2">
    <source>
        <dbReference type="Pfam" id="PF01636"/>
    </source>
</evidence>
<dbReference type="Proteomes" id="UP001642405">
    <property type="component" value="Unassembled WGS sequence"/>
</dbReference>
<proteinExistence type="predicted"/>
<dbReference type="InterPro" id="IPR051678">
    <property type="entry name" value="AGP_Transferase"/>
</dbReference>
<name>A0ABP0CI48_9PEZI</name>
<dbReference type="InterPro" id="IPR002575">
    <property type="entry name" value="Aminoglycoside_PTrfase"/>
</dbReference>
<sequence>MRETILLEKRETTLAEALKLDEDVPFAVSRVQALRDFEEQLWQRRSSITALVRHHLGLGLGTDGDKDACRVLPQAQWRRGRFNVCVFVSVSVAAGAAKQIVVFRCPKPHELFSHGTPSGVAEKMASEVANYAWIDEHCPDLRIPHLFGFGLDGQRHYTHVRQLSGLTRSYNQTWRSIHRQLQRPLVSKFVENTPAAGALLDVASAFPYTYMILEFIGLETGQMLSNTFTAHSDPAKMARLSRSIGRAMLALARVPLPRIGSLSFCTDGTISLAGRPVTAAVAIAENENDHEMARRRESQSESQSGSPNENNNQNENQNENQNGSQNEDPNGTGIRTMARRMPEPTSERESEQAPGRKSEQGTNKGPDEDQNKDQNEDQSKSQNKHAQTAAIPLGAVYDNTDSFVSDMLTFHDQRLVQQPYAVRDDSDCRFQMAVLAVLRILAPRYVRPEHRGGPFVLQFTDLHASNILVDDDWNITCIIDLEWMCALPREMLAVPYWLTGCTIDIIIDDEYDRFNKVRHAFLQILKEEAEEEEQKRGKDKRVSVDSGRELHHLLSKMMSDEEENVVSSFWISDADAFVGRKMKERKAYEERIRALFADE</sequence>
<evidence type="ECO:0000313" key="4">
    <source>
        <dbReference type="Proteomes" id="UP001642405"/>
    </source>
</evidence>
<reference evidence="3 4" key="1">
    <citation type="submission" date="2024-01" db="EMBL/GenBank/DDBJ databases">
        <authorList>
            <person name="Allen C."/>
            <person name="Tagirdzhanova G."/>
        </authorList>
    </citation>
    <scope>NUCLEOTIDE SEQUENCE [LARGE SCALE GENOMIC DNA]</scope>
</reference>
<feature type="compositionally biased region" description="Basic and acidic residues" evidence="1">
    <location>
        <begin position="287"/>
        <end position="299"/>
    </location>
</feature>
<keyword evidence="4" id="KW-1185">Reference proteome</keyword>
<feature type="compositionally biased region" description="Basic and acidic residues" evidence="1">
    <location>
        <begin position="340"/>
        <end position="379"/>
    </location>
</feature>
<dbReference type="PANTHER" id="PTHR21310:SF37">
    <property type="entry name" value="AMINOGLYCOSIDE PHOSPHOTRANSFERASE DOMAIN-CONTAINING PROTEIN"/>
    <property type="match status" value="1"/>
</dbReference>
<feature type="region of interest" description="Disordered" evidence="1">
    <location>
        <begin position="286"/>
        <end position="393"/>
    </location>
</feature>
<dbReference type="SUPFAM" id="SSF56112">
    <property type="entry name" value="Protein kinase-like (PK-like)"/>
    <property type="match status" value="1"/>
</dbReference>
<protein>
    <recommendedName>
        <fullName evidence="2">Aminoglycoside phosphotransferase domain-containing protein</fullName>
    </recommendedName>
</protein>
<evidence type="ECO:0000313" key="3">
    <source>
        <dbReference type="EMBL" id="CAK7231528.1"/>
    </source>
</evidence>
<accession>A0ABP0CI48</accession>
<feature type="domain" description="Aminoglycoside phosphotransferase" evidence="2">
    <location>
        <begin position="426"/>
        <end position="484"/>
    </location>
</feature>